<evidence type="ECO:0000313" key="4">
    <source>
        <dbReference type="Proteomes" id="UP000191153"/>
    </source>
</evidence>
<gene>
    <name evidence="3" type="ORF">SAMN02745174_01607</name>
</gene>
<dbReference type="SUPFAM" id="SSF88659">
    <property type="entry name" value="Sigma3 and sigma4 domains of RNA polymerase sigma factors"/>
    <property type="match status" value="1"/>
</dbReference>
<protein>
    <submittedName>
        <fullName evidence="3">Predicted DNA-binding protein, UPF0251 family</fullName>
    </submittedName>
</protein>
<evidence type="ECO:0000313" key="3">
    <source>
        <dbReference type="EMBL" id="SJZ80857.1"/>
    </source>
</evidence>
<dbReference type="Proteomes" id="UP000191153">
    <property type="component" value="Unassembled WGS sequence"/>
</dbReference>
<proteinExistence type="inferred from homology"/>
<dbReference type="Pfam" id="PF02001">
    <property type="entry name" value="DUF134"/>
    <property type="match status" value="1"/>
</dbReference>
<keyword evidence="3" id="KW-0238">DNA-binding</keyword>
<reference evidence="3 4" key="1">
    <citation type="submission" date="2017-02" db="EMBL/GenBank/DDBJ databases">
        <authorList>
            <person name="Peterson S.W."/>
        </authorList>
    </citation>
    <scope>NUCLEOTIDE SEQUENCE [LARGE SCALE GENOMIC DNA]</scope>
    <source>
        <strain evidence="3 4">ATCC 700028</strain>
    </source>
</reference>
<dbReference type="InterPro" id="IPR013324">
    <property type="entry name" value="RNA_pol_sigma_r3/r4-like"/>
</dbReference>
<dbReference type="InterPro" id="IPR036105">
    <property type="entry name" value="DiNase_FeMo-co_biosyn_sf"/>
</dbReference>
<dbReference type="Gene3D" id="1.10.10.10">
    <property type="entry name" value="Winged helix-like DNA-binding domain superfamily/Winged helix DNA-binding domain"/>
    <property type="match status" value="1"/>
</dbReference>
<dbReference type="CDD" id="cd00851">
    <property type="entry name" value="MTH1175"/>
    <property type="match status" value="1"/>
</dbReference>
<dbReference type="PANTHER" id="PTHR37478">
    <property type="match status" value="1"/>
</dbReference>
<evidence type="ECO:0000259" key="2">
    <source>
        <dbReference type="Pfam" id="PF02579"/>
    </source>
</evidence>
<keyword evidence="4" id="KW-1185">Reference proteome</keyword>
<dbReference type="EMBL" id="FUWX01000011">
    <property type="protein sequence ID" value="SJZ80857.1"/>
    <property type="molecule type" value="Genomic_DNA"/>
</dbReference>
<dbReference type="PANTHER" id="PTHR37478:SF2">
    <property type="entry name" value="UPF0251 PROTEIN TK0562"/>
    <property type="match status" value="1"/>
</dbReference>
<dbReference type="InterPro" id="IPR036388">
    <property type="entry name" value="WH-like_DNA-bd_sf"/>
</dbReference>
<dbReference type="GO" id="GO:0003677">
    <property type="term" value="F:DNA binding"/>
    <property type="evidence" value="ECO:0007669"/>
    <property type="project" value="UniProtKB-KW"/>
</dbReference>
<organism evidence="3 4">
    <name type="scientific">Cetobacterium ceti</name>
    <dbReference type="NCBI Taxonomy" id="180163"/>
    <lineage>
        <taxon>Bacteria</taxon>
        <taxon>Fusobacteriati</taxon>
        <taxon>Fusobacteriota</taxon>
        <taxon>Fusobacteriia</taxon>
        <taxon>Fusobacteriales</taxon>
        <taxon>Fusobacteriaceae</taxon>
        <taxon>Cetobacterium</taxon>
    </lineage>
</organism>
<name>A0A1T4NP54_9FUSO</name>
<dbReference type="Pfam" id="PF02579">
    <property type="entry name" value="Nitro_FeMo-Co"/>
    <property type="match status" value="1"/>
</dbReference>
<dbReference type="InterPro" id="IPR003731">
    <property type="entry name" value="Di-Nase_FeMo-co_biosynth"/>
</dbReference>
<accession>A0A1T4NP54</accession>
<feature type="domain" description="Dinitrogenase iron-molybdenum cofactor biosynthesis" evidence="2">
    <location>
        <begin position="126"/>
        <end position="206"/>
    </location>
</feature>
<comment type="similarity">
    <text evidence="1">Belongs to the UPF0251 family.</text>
</comment>
<dbReference type="InterPro" id="IPR033913">
    <property type="entry name" value="MTH1175_dom"/>
</dbReference>
<dbReference type="SUPFAM" id="SSF53146">
    <property type="entry name" value="Nitrogenase accessory factor-like"/>
    <property type="match status" value="1"/>
</dbReference>
<dbReference type="InterPro" id="IPR002852">
    <property type="entry name" value="UPF0251"/>
</dbReference>
<dbReference type="AlphaFoldDB" id="A0A1T4NP54"/>
<dbReference type="STRING" id="180163.SAMN02745174_01607"/>
<dbReference type="Gene3D" id="3.30.420.130">
    <property type="entry name" value="Dinitrogenase iron-molybdenum cofactor biosynthesis domain"/>
    <property type="match status" value="1"/>
</dbReference>
<sequence>MAGKKKFRNCRLVNNEVIFKPLDIPFKDLEIINIDIDEFEAIRLSDYEGKNQIETGESMKVSRGTVQRLLASGRKKIMEAFLHEKALCIKNNKEYFDELQLNTINRLSQLKEMENTFKIAFPTSDDIHIEEHFGRSEKFIIYTLSKGEVINKESILTPDHGPGVFPKLLFDNNVNIIVCDSMGPRAINFFREYNIEVLLGATGEVDLYWRGFYDNRNTSK</sequence>
<evidence type="ECO:0000256" key="1">
    <source>
        <dbReference type="ARBA" id="ARBA00009350"/>
    </source>
</evidence>